<reference evidence="2" key="1">
    <citation type="journal article" date="2020" name="Nat. Ecol. Evol.">
        <title>Deeply conserved synteny resolves early events in vertebrate evolution.</title>
        <authorList>
            <person name="Simakov O."/>
            <person name="Marletaz F."/>
            <person name="Yue J.X."/>
            <person name="O'Connell B."/>
            <person name="Jenkins J."/>
            <person name="Brandt A."/>
            <person name="Calef R."/>
            <person name="Tung C.H."/>
            <person name="Huang T.K."/>
            <person name="Schmutz J."/>
            <person name="Satoh N."/>
            <person name="Yu J.K."/>
            <person name="Putnam N.H."/>
            <person name="Green R.E."/>
            <person name="Rokhsar D.S."/>
        </authorList>
    </citation>
    <scope>NUCLEOTIDE SEQUENCE [LARGE SCALE GENOMIC DNA]</scope>
    <source>
        <strain evidence="2">S238N-H82</strain>
    </source>
</reference>
<reference evidence="3" key="2">
    <citation type="submission" date="2025-08" db="UniProtKB">
        <authorList>
            <consortium name="RefSeq"/>
        </authorList>
    </citation>
    <scope>IDENTIFICATION</scope>
    <source>
        <strain evidence="3">S238N-H82</strain>
        <tissue evidence="3">Testes</tissue>
    </source>
</reference>
<dbReference type="PANTHER" id="PTHR13630:SF1">
    <property type="entry name" value="GAMMA-SECRETASE-ACTIVATING PROTEIN"/>
    <property type="match status" value="1"/>
</dbReference>
<dbReference type="AlphaFoldDB" id="A0A9J7MR94"/>
<name>A0A9J7MR94_BRAFL</name>
<feature type="domain" description="Gamma-secretase-activating protein C-terminal" evidence="1">
    <location>
        <begin position="714"/>
        <end position="823"/>
    </location>
</feature>
<accession>A0A9J7MR94</accession>
<dbReference type="KEGG" id="bfo:118415690"/>
<gene>
    <name evidence="3" type="primary">LOC118415690</name>
</gene>
<dbReference type="RefSeq" id="XP_035676325.1">
    <property type="nucleotide sequence ID" value="XM_035820432.1"/>
</dbReference>
<dbReference type="GO" id="GO:1902004">
    <property type="term" value="P:positive regulation of amyloid-beta formation"/>
    <property type="evidence" value="ECO:0000318"/>
    <property type="project" value="GO_Central"/>
</dbReference>
<evidence type="ECO:0000259" key="1">
    <source>
        <dbReference type="Pfam" id="PF14959"/>
    </source>
</evidence>
<dbReference type="Proteomes" id="UP000001554">
    <property type="component" value="Chromosome 5"/>
</dbReference>
<keyword evidence="2" id="KW-1185">Reference proteome</keyword>
<evidence type="ECO:0000313" key="2">
    <source>
        <dbReference type="Proteomes" id="UP000001554"/>
    </source>
</evidence>
<dbReference type="OMA" id="CANQSRN"/>
<dbReference type="OrthoDB" id="9997853at2759"/>
<dbReference type="CDD" id="cd23105">
    <property type="entry name" value="GSAP"/>
    <property type="match status" value="1"/>
</dbReference>
<dbReference type="InterPro" id="IPR028010">
    <property type="entry name" value="GSAP_C_dom"/>
</dbReference>
<sequence length="954" mass="108321">MEQTAMLDFRTCFDAEKDIVSLLNQEQSSGEDAGTGTGVPRQVRVLGQERDGAVLYTWSDISPYRQDDVVVSHIGLYEPISKVNTVLFVHEKLVNLVNCTVNQERTLLAFTTQEKATSSSGSPSWHSEGRQHAQVYRSYLAEVQPANRVFYLNIERDNYLMVQFLHGKGHGDATSKESHMLFLIHKELIGLYHMKLSRVGYSGVEMCGQPRTEVLAKRFQWAQWDHQRQRLYYLSQKKKNSNSKLTFTCMQFYEKYPPEIMMEVQLPIYLPPEVSKAPSIYEHLPLSNKVTDQKLLCDVLTLPGGSLCICYQHPIMSPEDHHAQEEDIGEYDVVDIEYSVFMLHRGTVLHCCMPGFARLEAVNIRLHFFPINDYILVFSPGQLLHLLNVAAEFEPCHHIVWHVVSAATNVNGGHGVPNLPSPSTDGRSLTTFLRERAGLCVYDCRQDIAYRVSVSKEGFADVFAGCYLPSTRLAIMHYAAVHHKDSSLAKLLVGKMCNDIGSPEVSGLLTEFLVGTTYNAMRRQLDMRILPLLQFTSTETGRGQLEKNEKGQQLARITYSSLRDIVQMKYSKVDKTQSDGSFWEHLRYNLQKLSIADMWPRFNTTSLQQHITAANQEAAFADDLVEGRVRSSSLLKRISDSARRAFSGSSTPRKGSLGSYAVLTFLNAAERDLEQDRVVGMTVEQLTDHLSRHLPRETRVKVFNVAREFVSCQLQQSKQLLQFIWTSLGFQPDGDLASNVGEPGSQAESELFHMTERFYMAAQELCFPLPNGFKTFFTTLGFRCLDSHVFLQYVDRGVLHLTDDFRDMVMEDLGDDRDNSEMKLNIVSRLPKRQALTGLQQWNHPISTRFLSKQYVSSLLLEGEDLGWASQPRRVSLTDSYSTSSSQDSSEDDSVDAHVHFPPLATLMKLLQMKEPHTRRHSRSGRYVDLKFVQQSALQQTKQEYGTNLSNVSF</sequence>
<dbReference type="InterPro" id="IPR026172">
    <property type="entry name" value="GSAP_fam"/>
</dbReference>
<proteinExistence type="predicted"/>
<protein>
    <submittedName>
        <fullName evidence="3">Gamma-secretase-activating protein-like isoform X1</fullName>
    </submittedName>
</protein>
<dbReference type="GeneID" id="118415690"/>
<dbReference type="GO" id="GO:0005802">
    <property type="term" value="C:trans-Golgi network"/>
    <property type="evidence" value="ECO:0000318"/>
    <property type="project" value="GO_Central"/>
</dbReference>
<dbReference type="PANTHER" id="PTHR13630">
    <property type="entry name" value="GAMMA-SECRETASE-ACTIVATING PROTEIN"/>
    <property type="match status" value="1"/>
</dbReference>
<dbReference type="Pfam" id="PF14959">
    <property type="entry name" value="GSAP-16"/>
    <property type="match status" value="1"/>
</dbReference>
<evidence type="ECO:0000313" key="3">
    <source>
        <dbReference type="RefSeq" id="XP_035676325.1"/>
    </source>
</evidence>
<organism evidence="2 3">
    <name type="scientific">Branchiostoma floridae</name>
    <name type="common">Florida lancelet</name>
    <name type="synonym">Amphioxus</name>
    <dbReference type="NCBI Taxonomy" id="7739"/>
    <lineage>
        <taxon>Eukaryota</taxon>
        <taxon>Metazoa</taxon>
        <taxon>Chordata</taxon>
        <taxon>Cephalochordata</taxon>
        <taxon>Leptocardii</taxon>
        <taxon>Amphioxiformes</taxon>
        <taxon>Branchiostomatidae</taxon>
        <taxon>Branchiostoma</taxon>
    </lineage>
</organism>